<dbReference type="Proteomes" id="UP000000496">
    <property type="component" value="Chromosome gsn.131"/>
</dbReference>
<dbReference type="Gene3D" id="3.60.40.10">
    <property type="entry name" value="PPM-type phosphatase domain"/>
    <property type="match status" value="1"/>
</dbReference>
<dbReference type="SMART" id="SM00331">
    <property type="entry name" value="PP2C_SIG"/>
    <property type="match status" value="1"/>
</dbReference>
<dbReference type="RefSeq" id="WP_013943787.1">
    <property type="nucleotide sequence ID" value="NC_015713.1"/>
</dbReference>
<dbReference type="InterPro" id="IPR015655">
    <property type="entry name" value="PP2C"/>
</dbReference>
<evidence type="ECO:0000313" key="3">
    <source>
        <dbReference type="Proteomes" id="UP000000496"/>
    </source>
</evidence>
<reference evidence="2 3" key="2">
    <citation type="journal article" date="2011" name="Mol. Biol. Evol.">
        <title>Unity in variety--the pan-genome of the Chlamydiae.</title>
        <authorList>
            <person name="Collingro A."/>
            <person name="Tischler P."/>
            <person name="Weinmaier T."/>
            <person name="Penz T."/>
            <person name="Heinz E."/>
            <person name="Brunham R.C."/>
            <person name="Read T.D."/>
            <person name="Bavoil P.M."/>
            <person name="Sachse K."/>
            <person name="Kahane S."/>
            <person name="Friedman M.G."/>
            <person name="Rattei T."/>
            <person name="Myers G.S."/>
            <person name="Horn M."/>
        </authorList>
    </citation>
    <scope>NUCLEOTIDE SEQUENCE [LARGE SCALE GENOMIC DNA]</scope>
    <source>
        <strain evidence="3">ATCC VR-1471 / Z</strain>
    </source>
</reference>
<dbReference type="PANTHER" id="PTHR13832">
    <property type="entry name" value="PROTEIN PHOSPHATASE 2C"/>
    <property type="match status" value="1"/>
</dbReference>
<evidence type="ECO:0000313" key="2">
    <source>
        <dbReference type="EMBL" id="CCB89320.1"/>
    </source>
</evidence>
<gene>
    <name evidence="2" type="ordered locus">SNE_A14430</name>
</gene>
<dbReference type="InterPro" id="IPR036457">
    <property type="entry name" value="PPM-type-like_dom_sf"/>
</dbReference>
<dbReference type="OrthoDB" id="9801841at2"/>
<dbReference type="STRING" id="331113.SNE_A14430"/>
<dbReference type="HOGENOM" id="CLU_034545_4_1_0"/>
<dbReference type="PANTHER" id="PTHR13832:SF827">
    <property type="entry name" value="PROTEIN PHOSPHATASE 1L"/>
    <property type="match status" value="1"/>
</dbReference>
<protein>
    <recommendedName>
        <fullName evidence="1">PPM-type phosphatase domain-containing protein</fullName>
    </recommendedName>
</protein>
<dbReference type="SMART" id="SM00332">
    <property type="entry name" value="PP2Cc"/>
    <property type="match status" value="1"/>
</dbReference>
<keyword evidence="3" id="KW-1185">Reference proteome</keyword>
<name>F8L911_SIMNZ</name>
<feature type="domain" description="PPM-type phosphatase" evidence="1">
    <location>
        <begin position="10"/>
        <end position="250"/>
    </location>
</feature>
<dbReference type="EMBL" id="FR872582">
    <property type="protein sequence ID" value="CCB89320.1"/>
    <property type="molecule type" value="Genomic_DNA"/>
</dbReference>
<dbReference type="Pfam" id="PF13672">
    <property type="entry name" value="PP2C_2"/>
    <property type="match status" value="1"/>
</dbReference>
<keyword evidence="2" id="KW-0378">Hydrolase</keyword>
<dbReference type="NCBIfam" id="NF033484">
    <property type="entry name" value="Stp1_PP2C_phos"/>
    <property type="match status" value="1"/>
</dbReference>
<dbReference type="eggNOG" id="COG0631">
    <property type="taxonomic scope" value="Bacteria"/>
</dbReference>
<dbReference type="PROSITE" id="PS51746">
    <property type="entry name" value="PPM_2"/>
    <property type="match status" value="1"/>
</dbReference>
<dbReference type="InterPro" id="IPR001932">
    <property type="entry name" value="PPM-type_phosphatase-like_dom"/>
</dbReference>
<organism evidence="2 3">
    <name type="scientific">Simkania negevensis (strain ATCC VR-1471 / DSM 27360 / Z)</name>
    <dbReference type="NCBI Taxonomy" id="331113"/>
    <lineage>
        <taxon>Bacteria</taxon>
        <taxon>Pseudomonadati</taxon>
        <taxon>Chlamydiota</taxon>
        <taxon>Chlamydiia</taxon>
        <taxon>Parachlamydiales</taxon>
        <taxon>Simkaniaceae</taxon>
        <taxon>Simkania</taxon>
    </lineage>
</organism>
<reference key="1">
    <citation type="journal article" date="2011" name="Mol. Biol. Evol.">
        <title>Unity in variety -- the pan-genome of the Chlamydiae.</title>
        <authorList>
            <person name="Collingro A."/>
            <person name="Tischler P."/>
            <person name="Weinmaier T."/>
            <person name="Penz T."/>
            <person name="Heinz E."/>
            <person name="Brunham R.C."/>
            <person name="Read T.D."/>
            <person name="Bavoil P.M."/>
            <person name="Sachse K."/>
            <person name="Kahane S."/>
            <person name="Friedman M.G."/>
            <person name="Rattei T."/>
            <person name="Myers G.S.A."/>
            <person name="Horn M."/>
        </authorList>
    </citation>
    <scope>NUCLEOTIDE SEQUENCE</scope>
    <source>
        <strain>Z</strain>
    </source>
</reference>
<dbReference type="AlphaFoldDB" id="F8L911"/>
<proteinExistence type="predicted"/>
<evidence type="ECO:0000259" key="1">
    <source>
        <dbReference type="PROSITE" id="PS51746"/>
    </source>
</evidence>
<accession>F8L911</accession>
<dbReference type="SUPFAM" id="SSF81606">
    <property type="entry name" value="PP2C-like"/>
    <property type="match status" value="1"/>
</dbReference>
<dbReference type="KEGG" id="sng:SNE_A14430"/>
<dbReference type="CDD" id="cd00143">
    <property type="entry name" value="PP2Cc"/>
    <property type="match status" value="1"/>
</dbReference>
<dbReference type="GO" id="GO:0004722">
    <property type="term" value="F:protein serine/threonine phosphatase activity"/>
    <property type="evidence" value="ECO:0007669"/>
    <property type="project" value="InterPro"/>
</dbReference>
<sequence length="258" mass="28998">MNHFRFKLSSYGLSDIGLVRSNNEDVWSYLDESGFFALADGMGGHNAGEVAAKEAVRFVCSSVEELFVSSEKEWNIFDLCSFTKLCIENANSWVHHLGKKRKEYSGMGTTLCTLLFHEHSLIYGHVGDSRIYRFRQGQLDQLTIDHSLKNELISQGKFYESPNKPFPYKNVLTRAIGTHGDVEAEIHIAPVNVDDLYLMCSDGLTDCVTDQEISSILRQSKDPKDITLELIELAKKNGGNDNITIVSVHVNEEDLSRS</sequence>